<keyword evidence="1" id="KW-1133">Transmembrane helix</keyword>
<organism evidence="2 3">
    <name type="scientific">Portunus trituberculatus</name>
    <name type="common">Swimming crab</name>
    <name type="synonym">Neptunus trituberculatus</name>
    <dbReference type="NCBI Taxonomy" id="210409"/>
    <lineage>
        <taxon>Eukaryota</taxon>
        <taxon>Metazoa</taxon>
        <taxon>Ecdysozoa</taxon>
        <taxon>Arthropoda</taxon>
        <taxon>Crustacea</taxon>
        <taxon>Multicrustacea</taxon>
        <taxon>Malacostraca</taxon>
        <taxon>Eumalacostraca</taxon>
        <taxon>Eucarida</taxon>
        <taxon>Decapoda</taxon>
        <taxon>Pleocyemata</taxon>
        <taxon>Brachyura</taxon>
        <taxon>Eubrachyura</taxon>
        <taxon>Portunoidea</taxon>
        <taxon>Portunidae</taxon>
        <taxon>Portuninae</taxon>
        <taxon>Portunus</taxon>
    </lineage>
</organism>
<gene>
    <name evidence="2" type="ORF">E2C01_000969</name>
</gene>
<feature type="transmembrane region" description="Helical" evidence="1">
    <location>
        <begin position="43"/>
        <end position="62"/>
    </location>
</feature>
<proteinExistence type="predicted"/>
<evidence type="ECO:0000313" key="3">
    <source>
        <dbReference type="Proteomes" id="UP000324222"/>
    </source>
</evidence>
<dbReference type="EMBL" id="VSRR010000027">
    <property type="protein sequence ID" value="MPC08383.1"/>
    <property type="molecule type" value="Genomic_DNA"/>
</dbReference>
<sequence length="71" mass="7366">MTDGKEGAKTHKGKSEGLMPLICVYSSLGLDIAGVPLSRITRFAFFMSAIVLLVLVVVGARAQVATGAAET</sequence>
<dbReference type="AlphaFoldDB" id="A0A5B7CLC1"/>
<protein>
    <submittedName>
        <fullName evidence="2">Uncharacterized protein</fullName>
    </submittedName>
</protein>
<reference evidence="2 3" key="1">
    <citation type="submission" date="2019-05" db="EMBL/GenBank/DDBJ databases">
        <title>Another draft genome of Portunus trituberculatus and its Hox gene families provides insights of decapod evolution.</title>
        <authorList>
            <person name="Jeong J.-H."/>
            <person name="Song I."/>
            <person name="Kim S."/>
            <person name="Choi T."/>
            <person name="Kim D."/>
            <person name="Ryu S."/>
            <person name="Kim W."/>
        </authorList>
    </citation>
    <scope>NUCLEOTIDE SEQUENCE [LARGE SCALE GENOMIC DNA]</scope>
    <source>
        <tissue evidence="2">Muscle</tissue>
    </source>
</reference>
<keyword evidence="3" id="KW-1185">Reference proteome</keyword>
<evidence type="ECO:0000256" key="1">
    <source>
        <dbReference type="SAM" id="Phobius"/>
    </source>
</evidence>
<dbReference type="Proteomes" id="UP000324222">
    <property type="component" value="Unassembled WGS sequence"/>
</dbReference>
<comment type="caution">
    <text evidence="2">The sequence shown here is derived from an EMBL/GenBank/DDBJ whole genome shotgun (WGS) entry which is preliminary data.</text>
</comment>
<keyword evidence="1" id="KW-0472">Membrane</keyword>
<name>A0A5B7CLC1_PORTR</name>
<keyword evidence="1" id="KW-0812">Transmembrane</keyword>
<accession>A0A5B7CLC1</accession>
<evidence type="ECO:0000313" key="2">
    <source>
        <dbReference type="EMBL" id="MPC08383.1"/>
    </source>
</evidence>